<accession>A0ABZ2JZN7</accession>
<sequence length="416" mass="44061">MSKSPQKAAMPRTGLRGQGTRLTLEGVAESPSSSIDGMQVWTGGHPALARWLSMSTLMAGLVWWMDLLPAPLIIVAWTFGVLRSAEPVRKKGVLSIDARGVFLDGAMVASRHAVVLAFRPVPIDPNRVRIACGTTRAPIDIEAPDASSATRILLALGTGDPARWKTAAFVGTNLAYPEAPATIAMAAAGWIIAALSPFPALADVPQLGGLAFVIAGSILVPYLMRVRLEIGSDGLLLIDRHGPRFVPYGNVDEVVEGKGKLSIVLRAGEPISIRFPSSENGGQASEIRARVADALQQARVRGAGRGETHGLLARGGRDVKSWMHATAALTGAEADHYRIAAVTHDELWDKVENGTVAPTVRIGAALALRPVLDAEGRERLRIASMASVAPEVRSTFTAIAEAEDEVALESRLAKVE</sequence>
<keyword evidence="3" id="KW-1185">Reference proteome</keyword>
<evidence type="ECO:0000313" key="3">
    <source>
        <dbReference type="Proteomes" id="UP001379533"/>
    </source>
</evidence>
<keyword evidence="1" id="KW-0472">Membrane</keyword>
<keyword evidence="1" id="KW-1133">Transmembrane helix</keyword>
<gene>
    <name evidence="2" type="ORF">LZC95_36565</name>
</gene>
<organism evidence="2 3">
    <name type="scientific">Pendulispora brunnea</name>
    <dbReference type="NCBI Taxonomy" id="2905690"/>
    <lineage>
        <taxon>Bacteria</taxon>
        <taxon>Pseudomonadati</taxon>
        <taxon>Myxococcota</taxon>
        <taxon>Myxococcia</taxon>
        <taxon>Myxococcales</taxon>
        <taxon>Sorangiineae</taxon>
        <taxon>Pendulisporaceae</taxon>
        <taxon>Pendulispora</taxon>
    </lineage>
</organism>
<feature type="transmembrane region" description="Helical" evidence="1">
    <location>
        <begin position="181"/>
        <end position="201"/>
    </location>
</feature>
<feature type="transmembrane region" description="Helical" evidence="1">
    <location>
        <begin position="61"/>
        <end position="82"/>
    </location>
</feature>
<dbReference type="EMBL" id="CP089982">
    <property type="protein sequence ID" value="WXA91951.1"/>
    <property type="molecule type" value="Genomic_DNA"/>
</dbReference>
<keyword evidence="1" id="KW-0812">Transmembrane</keyword>
<name>A0ABZ2JZN7_9BACT</name>
<protein>
    <submittedName>
        <fullName evidence="2">Uncharacterized protein</fullName>
    </submittedName>
</protein>
<feature type="transmembrane region" description="Helical" evidence="1">
    <location>
        <begin position="207"/>
        <end position="224"/>
    </location>
</feature>
<proteinExistence type="predicted"/>
<evidence type="ECO:0000256" key="1">
    <source>
        <dbReference type="SAM" id="Phobius"/>
    </source>
</evidence>
<dbReference type="RefSeq" id="WP_394842568.1">
    <property type="nucleotide sequence ID" value="NZ_CP089982.1"/>
</dbReference>
<reference evidence="2 3" key="1">
    <citation type="submission" date="2021-12" db="EMBL/GenBank/DDBJ databases">
        <title>Discovery of the Pendulisporaceae a myxobacterial family with distinct sporulation behavior and unique specialized metabolism.</title>
        <authorList>
            <person name="Garcia R."/>
            <person name="Popoff A."/>
            <person name="Bader C.D."/>
            <person name="Loehr J."/>
            <person name="Walesch S."/>
            <person name="Walt C."/>
            <person name="Boldt J."/>
            <person name="Bunk B."/>
            <person name="Haeckl F.J.F.P.J."/>
            <person name="Gunesch A.P."/>
            <person name="Birkelbach J."/>
            <person name="Nuebel U."/>
            <person name="Pietschmann T."/>
            <person name="Bach T."/>
            <person name="Mueller R."/>
        </authorList>
    </citation>
    <scope>NUCLEOTIDE SEQUENCE [LARGE SCALE GENOMIC DNA]</scope>
    <source>
        <strain evidence="2 3">MSr12523</strain>
    </source>
</reference>
<dbReference type="Proteomes" id="UP001379533">
    <property type="component" value="Chromosome"/>
</dbReference>
<evidence type="ECO:0000313" key="2">
    <source>
        <dbReference type="EMBL" id="WXA91951.1"/>
    </source>
</evidence>